<name>A0ABP1S3U0_9HEXA</name>
<keyword evidence="1" id="KW-0472">Membrane</keyword>
<keyword evidence="3" id="KW-1185">Reference proteome</keyword>
<proteinExistence type="predicted"/>
<feature type="transmembrane region" description="Helical" evidence="1">
    <location>
        <begin position="83"/>
        <end position="102"/>
    </location>
</feature>
<gene>
    <name evidence="2" type="ORF">ODALV1_LOCUS29217</name>
</gene>
<dbReference type="Proteomes" id="UP001642540">
    <property type="component" value="Unassembled WGS sequence"/>
</dbReference>
<dbReference type="EMBL" id="CAXLJM020000151">
    <property type="protein sequence ID" value="CAL8142998.1"/>
    <property type="molecule type" value="Genomic_DNA"/>
</dbReference>
<keyword evidence="1" id="KW-0812">Transmembrane</keyword>
<comment type="caution">
    <text evidence="2">The sequence shown here is derived from an EMBL/GenBank/DDBJ whole genome shotgun (WGS) entry which is preliminary data.</text>
</comment>
<protein>
    <submittedName>
        <fullName evidence="2">Uncharacterized protein</fullName>
    </submittedName>
</protein>
<accession>A0ABP1S3U0</accession>
<keyword evidence="1" id="KW-1133">Transmembrane helix</keyword>
<sequence length="103" mass="11801">MCCAYTLVCLHGKECVIQITYFFSQMLKICHSGKYPCHAVPCVLPQSLAQQERHASLYIRKHILYAPQLLNCCFQFFDFDSTVVVIIIVMSHETLALVILMVM</sequence>
<organism evidence="2 3">
    <name type="scientific">Orchesella dallaii</name>
    <dbReference type="NCBI Taxonomy" id="48710"/>
    <lineage>
        <taxon>Eukaryota</taxon>
        <taxon>Metazoa</taxon>
        <taxon>Ecdysozoa</taxon>
        <taxon>Arthropoda</taxon>
        <taxon>Hexapoda</taxon>
        <taxon>Collembola</taxon>
        <taxon>Entomobryomorpha</taxon>
        <taxon>Entomobryoidea</taxon>
        <taxon>Orchesellidae</taxon>
        <taxon>Orchesellinae</taxon>
        <taxon>Orchesella</taxon>
    </lineage>
</organism>
<evidence type="ECO:0000313" key="3">
    <source>
        <dbReference type="Proteomes" id="UP001642540"/>
    </source>
</evidence>
<evidence type="ECO:0000313" key="2">
    <source>
        <dbReference type="EMBL" id="CAL8142998.1"/>
    </source>
</evidence>
<reference evidence="2 3" key="1">
    <citation type="submission" date="2024-08" db="EMBL/GenBank/DDBJ databases">
        <authorList>
            <person name="Cucini C."/>
            <person name="Frati F."/>
        </authorList>
    </citation>
    <scope>NUCLEOTIDE SEQUENCE [LARGE SCALE GENOMIC DNA]</scope>
</reference>
<evidence type="ECO:0000256" key="1">
    <source>
        <dbReference type="SAM" id="Phobius"/>
    </source>
</evidence>